<evidence type="ECO:0000313" key="2">
    <source>
        <dbReference type="Proteomes" id="UP000294576"/>
    </source>
</evidence>
<organism evidence="1 2">
    <name type="scientific">Rhizobium sullae</name>
    <name type="common">Rhizobium hedysari</name>
    <dbReference type="NCBI Taxonomy" id="50338"/>
    <lineage>
        <taxon>Bacteria</taxon>
        <taxon>Pseudomonadati</taxon>
        <taxon>Pseudomonadota</taxon>
        <taxon>Alphaproteobacteria</taxon>
        <taxon>Hyphomicrobiales</taxon>
        <taxon>Rhizobiaceae</taxon>
        <taxon>Rhizobium/Agrobacterium group</taxon>
        <taxon>Rhizobium</taxon>
    </lineage>
</organism>
<dbReference type="RefSeq" id="WP_132568337.1">
    <property type="nucleotide sequence ID" value="NZ_SMBH01000024.1"/>
</dbReference>
<proteinExistence type="predicted"/>
<protein>
    <submittedName>
        <fullName evidence="1">Uncharacterized protein</fullName>
    </submittedName>
</protein>
<reference evidence="1 2" key="1">
    <citation type="submission" date="2019-03" db="EMBL/GenBank/DDBJ databases">
        <title>Genomic Encyclopedia of Type Strains, Phase IV (KMG-V): Genome sequencing to study the core and pangenomes of soil and plant-associated prokaryotes.</title>
        <authorList>
            <person name="Whitman W."/>
        </authorList>
    </citation>
    <scope>NUCLEOTIDE SEQUENCE [LARGE SCALE GENOMIC DNA]</scope>
    <source>
        <strain evidence="1 2">Hc14</strain>
    </source>
</reference>
<evidence type="ECO:0000313" key="1">
    <source>
        <dbReference type="EMBL" id="TCU09626.1"/>
    </source>
</evidence>
<dbReference type="Proteomes" id="UP000294576">
    <property type="component" value="Unassembled WGS sequence"/>
</dbReference>
<name>A0A4R3PSP1_RHISU</name>
<dbReference type="AlphaFoldDB" id="A0A4R3PSP1"/>
<sequence>MKHHALEQLQAVANVNPDYPRPVPEMSRRQRLERWAQLLELSRHDGLSTLRETEYKPAKERALMRVDNSPISVAFADPVLQAAGLESDSYGEAKQFFELSDRQLHHLVCYCHFGATVSAARAAGYVRAMAAAGDRKGILARLRNIFVI</sequence>
<accession>A0A4R3PSP1</accession>
<gene>
    <name evidence="1" type="ORF">EV132_12426</name>
</gene>
<dbReference type="EMBL" id="SMBH01000024">
    <property type="protein sequence ID" value="TCU09626.1"/>
    <property type="molecule type" value="Genomic_DNA"/>
</dbReference>
<comment type="caution">
    <text evidence="1">The sequence shown here is derived from an EMBL/GenBank/DDBJ whole genome shotgun (WGS) entry which is preliminary data.</text>
</comment>